<keyword evidence="2" id="KW-0521">NADP</keyword>
<feature type="site" description="Lowers pKa of active site Tyr" evidence="6">
    <location>
        <position position="76"/>
    </location>
</feature>
<reference evidence="8" key="1">
    <citation type="submission" date="2022-07" db="EMBL/GenBank/DDBJ databases">
        <title>Phylogenomic reconstructions and comparative analyses of Kickxellomycotina fungi.</title>
        <authorList>
            <person name="Reynolds N.K."/>
            <person name="Stajich J.E."/>
            <person name="Barry K."/>
            <person name="Grigoriev I.V."/>
            <person name="Crous P."/>
            <person name="Smith M.E."/>
        </authorList>
    </citation>
    <scope>NUCLEOTIDE SEQUENCE</scope>
    <source>
        <strain evidence="8">RSA 1196</strain>
    </source>
</reference>
<comment type="caution">
    <text evidence="8">The sequence shown here is derived from an EMBL/GenBank/DDBJ whole genome shotgun (WGS) entry which is preliminary data.</text>
</comment>
<dbReference type="Proteomes" id="UP001150925">
    <property type="component" value="Unassembled WGS sequence"/>
</dbReference>
<accession>A0A9W8E617</accession>
<dbReference type="InterPro" id="IPR018170">
    <property type="entry name" value="Aldo/ket_reductase_CS"/>
</dbReference>
<dbReference type="InterPro" id="IPR023210">
    <property type="entry name" value="NADP_OxRdtase_dom"/>
</dbReference>
<evidence type="ECO:0000313" key="8">
    <source>
        <dbReference type="EMBL" id="KAJ1969731.1"/>
    </source>
</evidence>
<dbReference type="InterPro" id="IPR036812">
    <property type="entry name" value="NAD(P)_OxRdtase_dom_sf"/>
</dbReference>
<protein>
    <recommendedName>
        <fullName evidence="7">NADP-dependent oxidoreductase domain-containing protein</fullName>
    </recommendedName>
</protein>
<feature type="active site" description="Proton donor" evidence="4">
    <location>
        <position position="51"/>
    </location>
</feature>
<keyword evidence="9" id="KW-1185">Reference proteome</keyword>
<organism evidence="8 9">
    <name type="scientific">Dispira parvispora</name>
    <dbReference type="NCBI Taxonomy" id="1520584"/>
    <lineage>
        <taxon>Eukaryota</taxon>
        <taxon>Fungi</taxon>
        <taxon>Fungi incertae sedis</taxon>
        <taxon>Zoopagomycota</taxon>
        <taxon>Kickxellomycotina</taxon>
        <taxon>Dimargaritomycetes</taxon>
        <taxon>Dimargaritales</taxon>
        <taxon>Dimargaritaceae</taxon>
        <taxon>Dispira</taxon>
    </lineage>
</organism>
<evidence type="ECO:0000256" key="5">
    <source>
        <dbReference type="PIRSR" id="PIRSR000097-2"/>
    </source>
</evidence>
<feature type="domain" description="NADP-dependent oxidoreductase" evidence="7">
    <location>
        <begin position="18"/>
        <end position="284"/>
    </location>
</feature>
<evidence type="ECO:0000256" key="2">
    <source>
        <dbReference type="ARBA" id="ARBA00022857"/>
    </source>
</evidence>
<dbReference type="InterPro" id="IPR020471">
    <property type="entry name" value="AKR"/>
</dbReference>
<proteinExistence type="inferred from homology"/>
<dbReference type="PROSITE" id="PS00798">
    <property type="entry name" value="ALDOKETO_REDUCTASE_1"/>
    <property type="match status" value="1"/>
</dbReference>
<evidence type="ECO:0000313" key="9">
    <source>
        <dbReference type="Proteomes" id="UP001150925"/>
    </source>
</evidence>
<dbReference type="PIRSF" id="PIRSF000097">
    <property type="entry name" value="AKR"/>
    <property type="match status" value="1"/>
</dbReference>
<sequence>MASERSFTLSAGSKIPALGLGTWRSKPNQVKNAIKTAYKLGYRHFDCAATYENEAEVGEAFTEAQITRNQIWVTSKLWNTEHRAEDVLPACERTLKDLQVEYLDLYLMHWPLAFKRKGQSFGNSERDANGHPILEKDVTPLDTWRAMEKLVELGKAKNIGVSNFSISQLKPLLEHATIRPAVLQIECHPYCPNNELLAFCKNHGIHVTAYSPLGSISEPRVREDPVVEQIAKETGRTPAQVLIAWGLQRGTSVLAKSVTPSRIEENFDDKFTLSRQQMDRISGITTRLRTCDCREEWGLSHDALFDN</sequence>
<comment type="similarity">
    <text evidence="1">Belongs to the aldo/keto reductase family.</text>
</comment>
<dbReference type="AlphaFoldDB" id="A0A9W8E617"/>
<dbReference type="PANTHER" id="PTHR11732">
    <property type="entry name" value="ALDO/KETO REDUCTASE"/>
    <property type="match status" value="1"/>
</dbReference>
<evidence type="ECO:0000256" key="1">
    <source>
        <dbReference type="ARBA" id="ARBA00007905"/>
    </source>
</evidence>
<dbReference type="SUPFAM" id="SSF51430">
    <property type="entry name" value="NAD(P)-linked oxidoreductase"/>
    <property type="match status" value="1"/>
</dbReference>
<dbReference type="FunFam" id="3.20.20.100:FF:000006">
    <property type="entry name" value="Aldo-keto reductase family 1 member A1"/>
    <property type="match status" value="1"/>
</dbReference>
<dbReference type="GO" id="GO:0016491">
    <property type="term" value="F:oxidoreductase activity"/>
    <property type="evidence" value="ECO:0007669"/>
    <property type="project" value="UniProtKB-KW"/>
</dbReference>
<dbReference type="PRINTS" id="PR00069">
    <property type="entry name" value="ALDKETRDTASE"/>
</dbReference>
<evidence type="ECO:0000256" key="4">
    <source>
        <dbReference type="PIRSR" id="PIRSR000097-1"/>
    </source>
</evidence>
<feature type="binding site" evidence="5">
    <location>
        <position position="109"/>
    </location>
    <ligand>
        <name>substrate</name>
    </ligand>
</feature>
<evidence type="ECO:0000256" key="3">
    <source>
        <dbReference type="ARBA" id="ARBA00023002"/>
    </source>
</evidence>
<dbReference type="EMBL" id="JANBPY010000028">
    <property type="protein sequence ID" value="KAJ1969731.1"/>
    <property type="molecule type" value="Genomic_DNA"/>
</dbReference>
<evidence type="ECO:0000259" key="7">
    <source>
        <dbReference type="Pfam" id="PF00248"/>
    </source>
</evidence>
<dbReference type="Pfam" id="PF00248">
    <property type="entry name" value="Aldo_ket_red"/>
    <property type="match status" value="1"/>
</dbReference>
<gene>
    <name evidence="8" type="ORF">IWQ62_000433</name>
</gene>
<name>A0A9W8E617_9FUNG</name>
<keyword evidence="3" id="KW-0560">Oxidoreductase</keyword>
<evidence type="ECO:0000256" key="6">
    <source>
        <dbReference type="PIRSR" id="PIRSR000097-3"/>
    </source>
</evidence>
<dbReference type="OrthoDB" id="416253at2759"/>
<dbReference type="Gene3D" id="3.20.20.100">
    <property type="entry name" value="NADP-dependent oxidoreductase domain"/>
    <property type="match status" value="1"/>
</dbReference>
<dbReference type="PROSITE" id="PS00062">
    <property type="entry name" value="ALDOKETO_REDUCTASE_2"/>
    <property type="match status" value="1"/>
</dbReference>